<dbReference type="InterPro" id="IPR012349">
    <property type="entry name" value="Split_barrel_FMN-bd"/>
</dbReference>
<dbReference type="EMBL" id="SJKD01000008">
    <property type="protein sequence ID" value="TCC44948.1"/>
    <property type="molecule type" value="Genomic_DNA"/>
</dbReference>
<dbReference type="PANTHER" id="PTHR35176">
    <property type="entry name" value="HEME OXYGENASE HI_0854-RELATED"/>
    <property type="match status" value="1"/>
</dbReference>
<feature type="domain" description="Pyridoxamine 5'-phosphate oxidase N-terminal" evidence="2">
    <location>
        <begin position="37"/>
        <end position="137"/>
    </location>
</feature>
<name>A0A4R0JJQ0_9ACTN</name>
<dbReference type="Gene3D" id="2.30.110.10">
    <property type="entry name" value="Electron Transport, Fmn-binding Protein, Chain A"/>
    <property type="match status" value="1"/>
</dbReference>
<keyword evidence="1" id="KW-0560">Oxidoreductase</keyword>
<dbReference type="SUPFAM" id="SSF50475">
    <property type="entry name" value="FMN-binding split barrel"/>
    <property type="match status" value="1"/>
</dbReference>
<evidence type="ECO:0000256" key="1">
    <source>
        <dbReference type="ARBA" id="ARBA00023002"/>
    </source>
</evidence>
<dbReference type="NCBIfam" id="TIGR03618">
    <property type="entry name" value="Rv1155_F420"/>
    <property type="match status" value="1"/>
</dbReference>
<dbReference type="Proteomes" id="UP000293342">
    <property type="component" value="Unassembled WGS sequence"/>
</dbReference>
<evidence type="ECO:0000259" key="2">
    <source>
        <dbReference type="Pfam" id="PF01243"/>
    </source>
</evidence>
<comment type="caution">
    <text evidence="3">The sequence shown here is derived from an EMBL/GenBank/DDBJ whole genome shotgun (WGS) entry which is preliminary data.</text>
</comment>
<dbReference type="PANTHER" id="PTHR35176:SF6">
    <property type="entry name" value="HEME OXYGENASE HI_0854-RELATED"/>
    <property type="match status" value="1"/>
</dbReference>
<dbReference type="InterPro" id="IPR019920">
    <property type="entry name" value="F420-binding_dom_put"/>
</dbReference>
<dbReference type="Pfam" id="PF01243">
    <property type="entry name" value="PNPOx_N"/>
    <property type="match status" value="1"/>
</dbReference>
<sequence length="161" mass="18002">MLDPTTDSLDARDPAMPVLSTRTDLQQEARVEIPGGFEELLSSTTVAFVGTIGKRGEPQVTPLWFLWDGERVRISLVEGRQKLRNLQRDPRISVVIVDPARPTYYLELRGRIDELRPDPELALEQAIARKYTGDWADVEPGTTRYAAGVIVERTTSQLGSP</sequence>
<dbReference type="GO" id="GO:0016627">
    <property type="term" value="F:oxidoreductase activity, acting on the CH-CH group of donors"/>
    <property type="evidence" value="ECO:0007669"/>
    <property type="project" value="TreeGrafter"/>
</dbReference>
<dbReference type="InterPro" id="IPR052019">
    <property type="entry name" value="F420H2_bilvrd_red/Heme_oxyg"/>
</dbReference>
<reference evidence="3 4" key="1">
    <citation type="submission" date="2019-02" db="EMBL/GenBank/DDBJ databases">
        <title>Kribbella capetownensis sp. nov. and Kribbella speibonae sp. nov., isolated from soil.</title>
        <authorList>
            <person name="Curtis S.M."/>
            <person name="Norton I."/>
            <person name="Everest G.J."/>
            <person name="Meyers P.R."/>
        </authorList>
    </citation>
    <scope>NUCLEOTIDE SEQUENCE [LARGE SCALE GENOMIC DNA]</scope>
    <source>
        <strain evidence="3 4">YM53</strain>
    </source>
</reference>
<protein>
    <submittedName>
        <fullName evidence="3">PPOX class F420-dependent oxidoreductase</fullName>
    </submittedName>
</protein>
<evidence type="ECO:0000313" key="4">
    <source>
        <dbReference type="Proteomes" id="UP000293342"/>
    </source>
</evidence>
<accession>A0A4R0JJQ0</accession>
<keyword evidence="4" id="KW-1185">Reference proteome</keyword>
<dbReference type="GO" id="GO:0005829">
    <property type="term" value="C:cytosol"/>
    <property type="evidence" value="ECO:0007669"/>
    <property type="project" value="TreeGrafter"/>
</dbReference>
<dbReference type="AlphaFoldDB" id="A0A4R0JJQ0"/>
<proteinExistence type="predicted"/>
<dbReference type="OrthoDB" id="162914at2"/>
<gene>
    <name evidence="3" type="ORF">E0H75_30970</name>
</gene>
<dbReference type="InterPro" id="IPR011576">
    <property type="entry name" value="Pyridox_Oxase_N"/>
</dbReference>
<evidence type="ECO:0000313" key="3">
    <source>
        <dbReference type="EMBL" id="TCC44948.1"/>
    </source>
</evidence>
<dbReference type="GO" id="GO:0070967">
    <property type="term" value="F:coenzyme F420 binding"/>
    <property type="evidence" value="ECO:0007669"/>
    <property type="project" value="TreeGrafter"/>
</dbReference>
<organism evidence="3 4">
    <name type="scientific">Kribbella capetownensis</name>
    <dbReference type="NCBI Taxonomy" id="1572659"/>
    <lineage>
        <taxon>Bacteria</taxon>
        <taxon>Bacillati</taxon>
        <taxon>Actinomycetota</taxon>
        <taxon>Actinomycetes</taxon>
        <taxon>Propionibacteriales</taxon>
        <taxon>Kribbellaceae</taxon>
        <taxon>Kribbella</taxon>
    </lineage>
</organism>